<evidence type="ECO:0000259" key="3">
    <source>
        <dbReference type="Pfam" id="PF02397"/>
    </source>
</evidence>
<dbReference type="EC" id="2.7.8.36" evidence="4"/>
<evidence type="ECO:0000313" key="4">
    <source>
        <dbReference type="EMBL" id="MDL0146142.1"/>
    </source>
</evidence>
<proteinExistence type="inferred from homology"/>
<organism evidence="4 5">
    <name type="scientific">Campylobacter felis</name>
    <dbReference type="NCBI Taxonomy" id="2974565"/>
    <lineage>
        <taxon>Bacteria</taxon>
        <taxon>Pseudomonadati</taxon>
        <taxon>Campylobacterota</taxon>
        <taxon>Epsilonproteobacteria</taxon>
        <taxon>Campylobacterales</taxon>
        <taxon>Campylobacteraceae</taxon>
        <taxon>Campylobacter</taxon>
    </lineage>
</organism>
<name>A0ABT7I1H8_9BACT</name>
<gene>
    <name evidence="4" type="primary">pglC</name>
    <name evidence="4" type="ORF">NYG95_00585</name>
</gene>
<dbReference type="PANTHER" id="PTHR30576">
    <property type="entry name" value="COLANIC BIOSYNTHESIS UDP-GLUCOSE LIPID CARRIER TRANSFERASE"/>
    <property type="match status" value="1"/>
</dbReference>
<accession>A0ABT7I1H8</accession>
<evidence type="ECO:0000313" key="5">
    <source>
        <dbReference type="Proteomes" id="UP001176223"/>
    </source>
</evidence>
<keyword evidence="2" id="KW-1133">Transmembrane helix</keyword>
<protein>
    <submittedName>
        <fullName evidence="4">Undecaprenyl phosphate N,N'-diacetylbacillosamine 1-phosphate transferase</fullName>
        <ecNumber evidence="4">2.7.8.36</ecNumber>
    </submittedName>
</protein>
<feature type="transmembrane region" description="Helical" evidence="2">
    <location>
        <begin position="12"/>
        <end position="33"/>
    </location>
</feature>
<keyword evidence="5" id="KW-1185">Reference proteome</keyword>
<dbReference type="PANTHER" id="PTHR30576:SF8">
    <property type="entry name" value="UNDECAPRENYL-PHOSPHATE GALACTOSE PHOSPHOTRANSFERASE"/>
    <property type="match status" value="1"/>
</dbReference>
<keyword evidence="2" id="KW-0472">Membrane</keyword>
<dbReference type="Pfam" id="PF02397">
    <property type="entry name" value="Bac_transf"/>
    <property type="match status" value="1"/>
</dbReference>
<evidence type="ECO:0000256" key="2">
    <source>
        <dbReference type="SAM" id="Phobius"/>
    </source>
</evidence>
<dbReference type="EMBL" id="JANURU010000001">
    <property type="protein sequence ID" value="MDL0146142.1"/>
    <property type="molecule type" value="Genomic_DNA"/>
</dbReference>
<reference evidence="4" key="1">
    <citation type="submission" date="2022-08" db="EMBL/GenBank/DDBJ databases">
        <authorList>
            <person name="Wang H."/>
        </authorList>
    </citation>
    <scope>NUCLEOTIDE SEQUENCE</scope>
    <source>
        <strain evidence="4">XJK33-1</strain>
    </source>
</reference>
<sequence length="200" mass="23214">MYENVIKRAFDLSLALVLLVLFSPVILLTALMLKITQKSVIFTQLRPGKDEKPFVIYKFKTMSDERDEKGELLPDELRLKSFGKLVRSLSLDELLQLFNVLKGDMSFVGPRPLLMEYLSLYNERQKLRHRVRPGITGWAQVNGRNNISWEKKFELDVYYVENISFFLDLKILFLTAFKVLKRSGVNKEGQATTEKFNGTN</sequence>
<reference evidence="4" key="2">
    <citation type="journal article" date="2023" name="Microorganisms">
        <title>Isolation and Genomic Characteristics of Cat-Borne Campylobacter felis sp. nov. and Sheep-Borne Campylobacter ovis sp. nov.</title>
        <authorList>
            <person name="Wang H."/>
            <person name="Li Y."/>
            <person name="Gu Y."/>
            <person name="Zhou G."/>
            <person name="Chen X."/>
            <person name="Zhang X."/>
            <person name="Shao Z."/>
            <person name="Zhang J."/>
            <person name="Zhang M."/>
        </authorList>
    </citation>
    <scope>NUCLEOTIDE SEQUENCE</scope>
    <source>
        <strain evidence="4">XJK33-1</strain>
    </source>
</reference>
<dbReference type="Proteomes" id="UP001176223">
    <property type="component" value="Unassembled WGS sequence"/>
</dbReference>
<evidence type="ECO:0000256" key="1">
    <source>
        <dbReference type="ARBA" id="ARBA00006464"/>
    </source>
</evidence>
<comment type="similarity">
    <text evidence="1">Belongs to the bacterial sugar transferase family.</text>
</comment>
<dbReference type="GO" id="GO:0102334">
    <property type="term" value="F:N,N'-diacetylbacilliosaminyl-1-phosphate transferase activity"/>
    <property type="evidence" value="ECO:0007669"/>
    <property type="project" value="UniProtKB-EC"/>
</dbReference>
<dbReference type="RefSeq" id="WP_270976330.1">
    <property type="nucleotide sequence ID" value="NZ_JANURS010000002.1"/>
</dbReference>
<keyword evidence="4" id="KW-0808">Transferase</keyword>
<dbReference type="InterPro" id="IPR003362">
    <property type="entry name" value="Bact_transf"/>
</dbReference>
<keyword evidence="2" id="KW-0812">Transmembrane</keyword>
<feature type="domain" description="Bacterial sugar transferase" evidence="3">
    <location>
        <begin position="7"/>
        <end position="181"/>
    </location>
</feature>
<comment type="caution">
    <text evidence="4">The sequence shown here is derived from an EMBL/GenBank/DDBJ whole genome shotgun (WGS) entry which is preliminary data.</text>
</comment>